<dbReference type="Proteomes" id="UP000284395">
    <property type="component" value="Unassembled WGS sequence"/>
</dbReference>
<comment type="caution">
    <text evidence="3">The sequence shown here is derived from an EMBL/GenBank/DDBJ whole genome shotgun (WGS) entry which is preliminary data.</text>
</comment>
<keyword evidence="4" id="KW-1185">Reference proteome</keyword>
<evidence type="ECO:0000313" key="3">
    <source>
        <dbReference type="EMBL" id="RKF19421.1"/>
    </source>
</evidence>
<accession>A0A420EFE0</accession>
<gene>
    <name evidence="3" type="ORF">D6851_12070</name>
</gene>
<proteinExistence type="predicted"/>
<feature type="domain" description="Peptidase S9 prolyl oligopeptidase catalytic" evidence="2">
    <location>
        <begin position="367"/>
        <end position="576"/>
    </location>
</feature>
<dbReference type="GO" id="GO:0006508">
    <property type="term" value="P:proteolysis"/>
    <property type="evidence" value="ECO:0007669"/>
    <property type="project" value="InterPro"/>
</dbReference>
<dbReference type="AlphaFoldDB" id="A0A420EFE0"/>
<keyword evidence="1" id="KW-0378">Hydrolase</keyword>
<dbReference type="GO" id="GO:0004252">
    <property type="term" value="F:serine-type endopeptidase activity"/>
    <property type="evidence" value="ECO:0007669"/>
    <property type="project" value="TreeGrafter"/>
</dbReference>
<organism evidence="3 4">
    <name type="scientific">Altericroceibacterium spongiae</name>
    <dbReference type="NCBI Taxonomy" id="2320269"/>
    <lineage>
        <taxon>Bacteria</taxon>
        <taxon>Pseudomonadati</taxon>
        <taxon>Pseudomonadota</taxon>
        <taxon>Alphaproteobacteria</taxon>
        <taxon>Sphingomonadales</taxon>
        <taxon>Erythrobacteraceae</taxon>
        <taxon>Altericroceibacterium</taxon>
    </lineage>
</organism>
<dbReference type="InterPro" id="IPR029058">
    <property type="entry name" value="AB_hydrolase_fold"/>
</dbReference>
<dbReference type="OrthoDB" id="1094230at2"/>
<sequence>MQPIRSIAVGDTKLRDLQWVGDEYLLLTYSQTEELPFGYVGDKMEFYRVMIVPMDVNEDVETIFLNKRGIANAVFGNYGIRKVKGKWVGYFSGILFKQNGSGTYKFDHGRPALLAVDIKRNEPEIASYPASEGAYRDWIVGPEGEIAAQFDFYKRNGDWRITGPEGKTIAKGQKPDARIALLCLGTEGQSVIYRENSDEDEENHYFKVYLSSGEAKEILTGKNVTAISCNETNGLMDGYFREAGLPVFIAKKDQLAAQKIWGSMASGKTSMISWSNDVKKVIVRRSGSGISGSWYMVDLASNKLVPLGSERPAIKADQIGEIRKIDYIARDGLEMSGILTLPPQRETKNLPLVVFPHGGPHSHDEPVFDWWAQAFASRGYAVFQPNFRGSTDQDMSFRRAGYGEWGRKMQTDITDGVAELAKQGLIDPARACIMGASYGGYAALTGVTIQQDQYRCAISYSGVSDLQLMYRTGYIEESGRSKLTQQRLLEELGPRDNLVEYSPDKQADRANAPILLIHGMDDTVVPFAHSKRMADALKDAGKPYKLVELEGEDHWLSRSSTRNRMLKEALSFVQKYNPAD</sequence>
<dbReference type="PANTHER" id="PTHR42776:SF27">
    <property type="entry name" value="DIPEPTIDYL PEPTIDASE FAMILY MEMBER 6"/>
    <property type="match status" value="1"/>
</dbReference>
<dbReference type="EMBL" id="RAPF01000006">
    <property type="protein sequence ID" value="RKF19421.1"/>
    <property type="molecule type" value="Genomic_DNA"/>
</dbReference>
<dbReference type="InterPro" id="IPR001375">
    <property type="entry name" value="Peptidase_S9_cat"/>
</dbReference>
<dbReference type="SUPFAM" id="SSF53474">
    <property type="entry name" value="alpha/beta-Hydrolases"/>
    <property type="match status" value="1"/>
</dbReference>
<dbReference type="Pfam" id="PF00326">
    <property type="entry name" value="Peptidase_S9"/>
    <property type="match status" value="1"/>
</dbReference>
<reference evidence="3 4" key="1">
    <citation type="submission" date="2018-09" db="EMBL/GenBank/DDBJ databases">
        <title>Altererythrobacter spongiae sp. nov., isolated from a marine sponge.</title>
        <authorList>
            <person name="Zhuang L."/>
            <person name="Luo L."/>
        </authorList>
    </citation>
    <scope>NUCLEOTIDE SEQUENCE [LARGE SCALE GENOMIC DNA]</scope>
    <source>
        <strain evidence="3 4">HN-Y73</strain>
    </source>
</reference>
<dbReference type="PANTHER" id="PTHR42776">
    <property type="entry name" value="SERINE PEPTIDASE S9 FAMILY MEMBER"/>
    <property type="match status" value="1"/>
</dbReference>
<protein>
    <submittedName>
        <fullName evidence="3">S9 family peptidase</fullName>
    </submittedName>
</protein>
<dbReference type="Gene3D" id="3.40.50.1820">
    <property type="entry name" value="alpha/beta hydrolase"/>
    <property type="match status" value="1"/>
</dbReference>
<name>A0A420EFE0_9SPHN</name>
<evidence type="ECO:0000313" key="4">
    <source>
        <dbReference type="Proteomes" id="UP000284395"/>
    </source>
</evidence>
<evidence type="ECO:0000259" key="2">
    <source>
        <dbReference type="Pfam" id="PF00326"/>
    </source>
</evidence>
<evidence type="ECO:0000256" key="1">
    <source>
        <dbReference type="ARBA" id="ARBA00022801"/>
    </source>
</evidence>